<name>A0A0F9A493_9ZZZZ</name>
<comment type="caution">
    <text evidence="2">The sequence shown here is derived from an EMBL/GenBank/DDBJ whole genome shotgun (WGS) entry which is preliminary data.</text>
</comment>
<sequence length="110" mass="11643">GNGTVSNPGYKAAGINIQVLAPTKVTQDVTVVVTDDGALSEATMKYNIEQAISNYINNLWLGGDIIRNSLIKVIMAVDGVDDISLTTPATNITINFNQIARTGTITVTFS</sequence>
<gene>
    <name evidence="2" type="ORF">LCGC14_2616540</name>
</gene>
<accession>A0A0F9A493</accession>
<dbReference type="AlphaFoldDB" id="A0A0F9A493"/>
<evidence type="ECO:0000259" key="1">
    <source>
        <dbReference type="Pfam" id="PF26079"/>
    </source>
</evidence>
<reference evidence="2" key="1">
    <citation type="journal article" date="2015" name="Nature">
        <title>Complex archaea that bridge the gap between prokaryotes and eukaryotes.</title>
        <authorList>
            <person name="Spang A."/>
            <person name="Saw J.H."/>
            <person name="Jorgensen S.L."/>
            <person name="Zaremba-Niedzwiedzka K."/>
            <person name="Martijn J."/>
            <person name="Lind A.E."/>
            <person name="van Eijk R."/>
            <person name="Schleper C."/>
            <person name="Guy L."/>
            <person name="Ettema T.J."/>
        </authorList>
    </citation>
    <scope>NUCLEOTIDE SEQUENCE</scope>
</reference>
<dbReference type="InterPro" id="IPR058530">
    <property type="entry name" value="Baseplate_J-like_C"/>
</dbReference>
<evidence type="ECO:0000313" key="2">
    <source>
        <dbReference type="EMBL" id="KKL04389.1"/>
    </source>
</evidence>
<dbReference type="Pfam" id="PF26079">
    <property type="entry name" value="Baseplate_J_C"/>
    <property type="match status" value="1"/>
</dbReference>
<dbReference type="EMBL" id="LAZR01044543">
    <property type="protein sequence ID" value="KKL04389.1"/>
    <property type="molecule type" value="Genomic_DNA"/>
</dbReference>
<feature type="non-terminal residue" evidence="2">
    <location>
        <position position="1"/>
    </location>
</feature>
<organism evidence="2">
    <name type="scientific">marine sediment metagenome</name>
    <dbReference type="NCBI Taxonomy" id="412755"/>
    <lineage>
        <taxon>unclassified sequences</taxon>
        <taxon>metagenomes</taxon>
        <taxon>ecological metagenomes</taxon>
    </lineage>
</organism>
<feature type="domain" description="Baseplate J-like C-terminal" evidence="1">
    <location>
        <begin position="28"/>
        <end position="108"/>
    </location>
</feature>
<proteinExistence type="predicted"/>
<protein>
    <recommendedName>
        <fullName evidence="1">Baseplate J-like C-terminal domain-containing protein</fullName>
    </recommendedName>
</protein>